<reference evidence="1" key="1">
    <citation type="submission" date="2019-11" db="EMBL/GenBank/DDBJ databases">
        <authorList>
            <person name="Feng L."/>
        </authorList>
    </citation>
    <scope>NUCLEOTIDE SEQUENCE</scope>
    <source>
        <strain evidence="1">AundefinedLFYP135</strain>
    </source>
</reference>
<organism evidence="1">
    <name type="scientific">uncultured Anaerotruncus sp</name>
    <dbReference type="NCBI Taxonomy" id="905011"/>
    <lineage>
        <taxon>Bacteria</taxon>
        <taxon>Bacillati</taxon>
        <taxon>Bacillota</taxon>
        <taxon>Clostridia</taxon>
        <taxon>Eubacteriales</taxon>
        <taxon>Oscillospiraceae</taxon>
        <taxon>Anaerotruncus</taxon>
        <taxon>environmental samples</taxon>
    </lineage>
</organism>
<dbReference type="InterPro" id="IPR023378">
    <property type="entry name" value="YheA/YmcA-like_dom_sf"/>
</dbReference>
<proteinExistence type="predicted"/>
<dbReference type="EMBL" id="CACRSL010000003">
    <property type="protein sequence ID" value="VYS90698.1"/>
    <property type="molecule type" value="Genomic_DNA"/>
</dbReference>
<evidence type="ECO:0000313" key="1">
    <source>
        <dbReference type="EMBL" id="VYS90698.1"/>
    </source>
</evidence>
<gene>
    <name evidence="1" type="ORF">AULFYP135_00859</name>
</gene>
<name>A0A6N2SDI7_9FIRM</name>
<dbReference type="Pfam" id="PF06133">
    <property type="entry name" value="Com_YlbF"/>
    <property type="match status" value="1"/>
</dbReference>
<dbReference type="SUPFAM" id="SSF158622">
    <property type="entry name" value="YheA/YmcA-like"/>
    <property type="match status" value="1"/>
</dbReference>
<dbReference type="AlphaFoldDB" id="A0A6N2SDI7"/>
<sequence>MDIIECARLLGKTLQQDERYLRLKKATEVNDADEKLQEMINAFNMKRIEINQEVQKTEKNGDRMMQLDSEFKQLYQDIMSTPLMVEYNAAKQEMDEALTFVNQIIIGSVNGEDPDTIEPMEMGCGGNCASCQGCH</sequence>
<dbReference type="InterPro" id="IPR010368">
    <property type="entry name" value="Com_YlbF"/>
</dbReference>
<protein>
    <recommendedName>
        <fullName evidence="2">YlbF family regulator</fullName>
    </recommendedName>
</protein>
<dbReference type="Gene3D" id="1.20.1500.10">
    <property type="entry name" value="YheA/YmcA-like"/>
    <property type="match status" value="1"/>
</dbReference>
<evidence type="ECO:0008006" key="2">
    <source>
        <dbReference type="Google" id="ProtNLM"/>
    </source>
</evidence>
<accession>A0A6N2SDI7</accession>